<feature type="transmembrane region" description="Helical" evidence="12">
    <location>
        <begin position="931"/>
        <end position="951"/>
    </location>
</feature>
<keyword evidence="5 12" id="KW-0812">Transmembrane</keyword>
<dbReference type="CDD" id="cd03249">
    <property type="entry name" value="ABC_MTABC3_MDL1_MDL2"/>
    <property type="match status" value="2"/>
</dbReference>
<keyword evidence="9 12" id="KW-0472">Membrane</keyword>
<feature type="transmembrane region" description="Helical" evidence="12">
    <location>
        <begin position="111"/>
        <end position="135"/>
    </location>
</feature>
<keyword evidence="3" id="KW-0813">Transport</keyword>
<dbReference type="PANTHER" id="PTHR43394:SF27">
    <property type="entry name" value="ATP-DEPENDENT TRANSLOCASE ABCB1-LIKE"/>
    <property type="match status" value="1"/>
</dbReference>
<feature type="compositionally biased region" description="Basic and acidic residues" evidence="11">
    <location>
        <begin position="18"/>
        <end position="33"/>
    </location>
</feature>
<dbReference type="PROSITE" id="PS00211">
    <property type="entry name" value="ABC_TRANSPORTER_1"/>
    <property type="match status" value="2"/>
</dbReference>
<feature type="domain" description="ABC transporter" evidence="13">
    <location>
        <begin position="1109"/>
        <end position="1346"/>
    </location>
</feature>
<organism evidence="15 16">
    <name type="scientific">Colletotrichum higginsianum (strain IMI 349063)</name>
    <name type="common">Crucifer anthracnose fungus</name>
    <dbReference type="NCBI Taxonomy" id="759273"/>
    <lineage>
        <taxon>Eukaryota</taxon>
        <taxon>Fungi</taxon>
        <taxon>Dikarya</taxon>
        <taxon>Ascomycota</taxon>
        <taxon>Pezizomycotina</taxon>
        <taxon>Sordariomycetes</taxon>
        <taxon>Hypocreomycetidae</taxon>
        <taxon>Glomerellales</taxon>
        <taxon>Glomerellaceae</taxon>
        <taxon>Colletotrichum</taxon>
        <taxon>Colletotrichum destructivum species complex</taxon>
    </lineage>
</organism>
<dbReference type="GO" id="GO:0005743">
    <property type="term" value="C:mitochondrial inner membrane"/>
    <property type="evidence" value="ECO:0007669"/>
    <property type="project" value="TreeGrafter"/>
</dbReference>
<gene>
    <name evidence="15" type="ORF">CH63R_03028</name>
</gene>
<evidence type="ECO:0000259" key="13">
    <source>
        <dbReference type="PROSITE" id="PS50893"/>
    </source>
</evidence>
<comment type="subcellular location">
    <subcellularLocation>
        <location evidence="1">Cell membrane</location>
        <topology evidence="1">Multi-pass membrane protein</topology>
    </subcellularLocation>
</comment>
<feature type="domain" description="ABC transmembrane type-1" evidence="14">
    <location>
        <begin position="115"/>
        <end position="405"/>
    </location>
</feature>
<feature type="transmembrane region" description="Helical" evidence="12">
    <location>
        <begin position="341"/>
        <end position="363"/>
    </location>
</feature>
<feature type="transmembrane region" description="Helical" evidence="12">
    <location>
        <begin position="162"/>
        <end position="186"/>
    </location>
</feature>
<dbReference type="RefSeq" id="XP_018162819.1">
    <property type="nucleotide sequence ID" value="XM_018298003.1"/>
</dbReference>
<evidence type="ECO:0000256" key="8">
    <source>
        <dbReference type="ARBA" id="ARBA00022989"/>
    </source>
</evidence>
<feature type="transmembrane region" description="Helical" evidence="12">
    <location>
        <begin position="375"/>
        <end position="393"/>
    </location>
</feature>
<dbReference type="KEGG" id="chig:CH63R_03028"/>
<sequence length="1353" mass="147630">MTLQDDKPVGAAQNLAETSEKAAAHQGHSDRASSHGGSTEVDASSQPKNPNTAINNLEKADSKAVAPKDADDDPYEHLPADEAAILKRQVFTPEVKAGIMTLYRYSSTNDLLILAAAAFTSIVVGAALPLMTVIFGNLQGTFQSYFNGQSSKDDFNSEMAGLVLYFVYLAIGVFVCQYVSTVGFIYTGEHISAKIREHYLQSCMRQNIGFFDKLGAGEVTTRITADTNLIQDGISEKVGLTLAALATFISAFIIGFVHYWKLTLILLSTVVALLLSMGGGSTFIVKYSKQSIESYAHGGSLADEVISSIRNAIAFGTQDRLAKQYDVHLTKAELYGYKVKSAIGVMVALMMTILYLNYGLAFWQGSKFLIEDGIALSNILIIMMSIMIGAFNLGNVAPNVQAFTTAIAAAAKIYNTIDRVSPLDPSTDDGIKLDAVEGAIRLENIKHIYPSRPEVTVMEDVSLNIPAGKTTALVGASGSGKSTIVGLVERFYDPVRGSVYLDGHDISTLNLRWLRQQMALVSQEPTLFATTIYQNIRYGLIGTQHEGASDEEQKKLVENAARMANAHDFITGLPEGYMTNVGERGFLLSGGQKQRIAIARAVVSDPKILLLDEATSALDTKSEGVVQAALEVAAEGRTTITIAHRLSTIKDAHNIVVMSNGRIVEQGTHNELLAKHGAYYNLVTAQNIARVNELDPEEEEAIDAEDDEIIRQKSRVSEKGYVADPEDDMAAKMQRTTTSKSLSSIALQNRKEEGEAKYGLWTLIKLIASFNKKEWKLMLIGLFFSIICGGGNPTQAVFFAKQIMTLSYPITDATPDAVRHQMKKDSDFWSAMYLMLAGVQFIAFVVQGIVFAKCSERLIHRVRDQAFRTMLRQDVAFFDKDENTAGALTSFLSTETTHLAGLSGVTLGTLLMVSTTLIAALALAIAIGWKLALVCTATIPILIGCGFFRFWMLAHFQRRSKTAYSNSASYASEAISAIRTVASLTREDDVIRQYQASLAIQQRSSLISILKSSLLFAASQSFMFLAFALGFWYGGTLIANREYDMFQFFVCFSAVIFGAQSAGSIFSFAPDMGKAHQAAHELKVLFDRKPTIDTWSEQGASLDAVDGTLEFRDVHFRYPTRPEQPVLRGLNLVIRPGQYVALVGASGCGKSTTIALLERFYDPLSGAIFVDGKEISTLNVNEYRSFIALVSQEPTLYQGTIRENIVLGANSEVTDEAIEFACREANIYDFIVSMPEGFNTVVGSKGALLSGGQKQRIAIARALIRDPKILLLDEATSALDSESEHVVQAALDKAAKGRTTIAVAHRLSTIQKADIIYVFDQGRIVEQGTHAELMKMNGRYAELVNLQSLEKNS</sequence>
<feature type="transmembrane region" description="Helical" evidence="12">
    <location>
        <begin position="1045"/>
        <end position="1069"/>
    </location>
</feature>
<feature type="compositionally biased region" description="Polar residues" evidence="11">
    <location>
        <begin position="35"/>
        <end position="55"/>
    </location>
</feature>
<dbReference type="SMART" id="SM00382">
    <property type="entry name" value="AAA"/>
    <property type="match status" value="2"/>
</dbReference>
<protein>
    <submittedName>
        <fullName evidence="15">ABC transporter</fullName>
    </submittedName>
</protein>
<evidence type="ECO:0000259" key="14">
    <source>
        <dbReference type="PROSITE" id="PS50929"/>
    </source>
</evidence>
<dbReference type="CDD" id="cd18578">
    <property type="entry name" value="ABC_6TM_Pgp_ABCB1_D2_like"/>
    <property type="match status" value="1"/>
</dbReference>
<evidence type="ECO:0000256" key="5">
    <source>
        <dbReference type="ARBA" id="ARBA00022692"/>
    </source>
</evidence>
<evidence type="ECO:0000313" key="16">
    <source>
        <dbReference type="Proteomes" id="UP000092177"/>
    </source>
</evidence>
<dbReference type="InterPro" id="IPR017871">
    <property type="entry name" value="ABC_transporter-like_CS"/>
</dbReference>
<dbReference type="GO" id="GO:0005886">
    <property type="term" value="C:plasma membrane"/>
    <property type="evidence" value="ECO:0007669"/>
    <property type="project" value="UniProtKB-SubCell"/>
</dbReference>
<dbReference type="SUPFAM" id="SSF52540">
    <property type="entry name" value="P-loop containing nucleoside triphosphate hydrolases"/>
    <property type="match status" value="2"/>
</dbReference>
<evidence type="ECO:0000256" key="12">
    <source>
        <dbReference type="SAM" id="Phobius"/>
    </source>
</evidence>
<evidence type="ECO:0000256" key="2">
    <source>
        <dbReference type="ARBA" id="ARBA00007577"/>
    </source>
</evidence>
<dbReference type="CDD" id="cd18577">
    <property type="entry name" value="ABC_6TM_Pgp_ABCB1_D1_like"/>
    <property type="match status" value="1"/>
</dbReference>
<comment type="caution">
    <text evidence="15">The sequence shown here is derived from an EMBL/GenBank/DDBJ whole genome shotgun (WGS) entry which is preliminary data.</text>
</comment>
<evidence type="ECO:0000256" key="3">
    <source>
        <dbReference type="ARBA" id="ARBA00022448"/>
    </source>
</evidence>
<keyword evidence="10" id="KW-0325">Glycoprotein</keyword>
<name>A0A1B7YQR9_COLHI</name>
<dbReference type="VEuPathDB" id="FungiDB:CH63R_03028"/>
<dbReference type="Pfam" id="PF00005">
    <property type="entry name" value="ABC_tran"/>
    <property type="match status" value="2"/>
</dbReference>
<dbReference type="GO" id="GO:0090374">
    <property type="term" value="P:oligopeptide export from mitochondrion"/>
    <property type="evidence" value="ECO:0007669"/>
    <property type="project" value="TreeGrafter"/>
</dbReference>
<feature type="domain" description="ABC transmembrane type-1" evidence="14">
    <location>
        <begin position="779"/>
        <end position="1074"/>
    </location>
</feature>
<keyword evidence="8 12" id="KW-1133">Transmembrane helix</keyword>
<dbReference type="SUPFAM" id="SSF90123">
    <property type="entry name" value="ABC transporter transmembrane region"/>
    <property type="match status" value="2"/>
</dbReference>
<dbReference type="FunFam" id="3.40.50.300:FF:000302">
    <property type="entry name" value="ATP-binding cassette subfamily B member 5"/>
    <property type="match status" value="1"/>
</dbReference>
<dbReference type="GO" id="GO:0016887">
    <property type="term" value="F:ATP hydrolysis activity"/>
    <property type="evidence" value="ECO:0007669"/>
    <property type="project" value="InterPro"/>
</dbReference>
<feature type="transmembrane region" description="Helical" evidence="12">
    <location>
        <begin position="1013"/>
        <end position="1033"/>
    </location>
</feature>
<dbReference type="PROSITE" id="PS50893">
    <property type="entry name" value="ABC_TRANSPORTER_2"/>
    <property type="match status" value="2"/>
</dbReference>
<dbReference type="GO" id="GO:0005524">
    <property type="term" value="F:ATP binding"/>
    <property type="evidence" value="ECO:0007669"/>
    <property type="project" value="UniProtKB-KW"/>
</dbReference>
<dbReference type="PROSITE" id="PS50929">
    <property type="entry name" value="ABC_TM1F"/>
    <property type="match status" value="2"/>
</dbReference>
<evidence type="ECO:0000256" key="4">
    <source>
        <dbReference type="ARBA" id="ARBA00022475"/>
    </source>
</evidence>
<feature type="region of interest" description="Disordered" evidence="11">
    <location>
        <begin position="1"/>
        <end position="76"/>
    </location>
</feature>
<keyword evidence="6" id="KW-0547">Nucleotide-binding</keyword>
<dbReference type="PANTHER" id="PTHR43394">
    <property type="entry name" value="ATP-DEPENDENT PERMEASE MDL1, MITOCHONDRIAL"/>
    <property type="match status" value="1"/>
</dbReference>
<feature type="transmembrane region" description="Helical" evidence="12">
    <location>
        <begin position="265"/>
        <end position="285"/>
    </location>
</feature>
<dbReference type="InterPro" id="IPR039421">
    <property type="entry name" value="Type_1_exporter"/>
</dbReference>
<evidence type="ECO:0000256" key="10">
    <source>
        <dbReference type="ARBA" id="ARBA00023180"/>
    </source>
</evidence>
<evidence type="ECO:0000256" key="7">
    <source>
        <dbReference type="ARBA" id="ARBA00022840"/>
    </source>
</evidence>
<reference evidence="16" key="1">
    <citation type="journal article" date="2017" name="BMC Genomics">
        <title>Gapless genome assembly of Colletotrichum higginsianum reveals chromosome structure and association of transposable elements with secondary metabolite gene clusters.</title>
        <authorList>
            <person name="Dallery J.-F."/>
            <person name="Lapalu N."/>
            <person name="Zampounis A."/>
            <person name="Pigne S."/>
            <person name="Luyten I."/>
            <person name="Amselem J."/>
            <person name="Wittenberg A.H.J."/>
            <person name="Zhou S."/>
            <person name="de Queiroz M.V."/>
            <person name="Robin G.P."/>
            <person name="Auger A."/>
            <person name="Hainaut M."/>
            <person name="Henrissat B."/>
            <person name="Kim K.-T."/>
            <person name="Lee Y.-H."/>
            <person name="Lespinet O."/>
            <person name="Schwartz D.C."/>
            <person name="Thon M.R."/>
            <person name="O'Connell R.J."/>
        </authorList>
    </citation>
    <scope>NUCLEOTIDE SEQUENCE [LARGE SCALE GENOMIC DNA]</scope>
    <source>
        <strain evidence="16">IMI 349063</strain>
    </source>
</reference>
<dbReference type="FunFam" id="3.40.50.300:FF:000251">
    <property type="entry name" value="ABC transporter B family member 19"/>
    <property type="match status" value="1"/>
</dbReference>
<feature type="transmembrane region" description="Helical" evidence="12">
    <location>
        <begin position="777"/>
        <end position="800"/>
    </location>
</feature>
<feature type="transmembrane region" description="Helical" evidence="12">
    <location>
        <begin position="238"/>
        <end position="259"/>
    </location>
</feature>
<dbReference type="InterPro" id="IPR003593">
    <property type="entry name" value="AAA+_ATPase"/>
</dbReference>
<feature type="transmembrane region" description="Helical" evidence="12">
    <location>
        <begin position="831"/>
        <end position="852"/>
    </location>
</feature>
<dbReference type="Gene3D" id="3.40.50.300">
    <property type="entry name" value="P-loop containing nucleotide triphosphate hydrolases"/>
    <property type="match status" value="2"/>
</dbReference>
<keyword evidence="7" id="KW-0067">ATP-binding</keyword>
<dbReference type="EMBL" id="LTAN01000002">
    <property type="protein sequence ID" value="OBR14302.1"/>
    <property type="molecule type" value="Genomic_DNA"/>
</dbReference>
<evidence type="ECO:0000256" key="11">
    <source>
        <dbReference type="SAM" id="MobiDB-lite"/>
    </source>
</evidence>
<dbReference type="InterPro" id="IPR036640">
    <property type="entry name" value="ABC1_TM_sf"/>
</dbReference>
<evidence type="ECO:0000256" key="9">
    <source>
        <dbReference type="ARBA" id="ARBA00023136"/>
    </source>
</evidence>
<feature type="domain" description="ABC transporter" evidence="13">
    <location>
        <begin position="440"/>
        <end position="685"/>
    </location>
</feature>
<dbReference type="FunFam" id="1.20.1560.10:FF:000009">
    <property type="entry name" value="ABC transporter B family member 1"/>
    <property type="match status" value="1"/>
</dbReference>
<proteinExistence type="inferred from homology"/>
<dbReference type="GO" id="GO:0015421">
    <property type="term" value="F:ABC-type oligopeptide transporter activity"/>
    <property type="evidence" value="ECO:0007669"/>
    <property type="project" value="TreeGrafter"/>
</dbReference>
<dbReference type="Proteomes" id="UP000092177">
    <property type="component" value="Chromosome 2"/>
</dbReference>
<dbReference type="OrthoDB" id="6500128at2759"/>
<accession>A0A1B7YQR9</accession>
<dbReference type="GeneID" id="28862110"/>
<evidence type="ECO:0000313" key="15">
    <source>
        <dbReference type="EMBL" id="OBR14302.1"/>
    </source>
</evidence>
<keyword evidence="16" id="KW-1185">Reference proteome</keyword>
<feature type="compositionally biased region" description="Basic and acidic residues" evidence="11">
    <location>
        <begin position="58"/>
        <end position="76"/>
    </location>
</feature>
<dbReference type="Pfam" id="PF00664">
    <property type="entry name" value="ABC_membrane"/>
    <property type="match status" value="2"/>
</dbReference>
<dbReference type="Gene3D" id="1.20.1560.10">
    <property type="entry name" value="ABC transporter type 1, transmembrane domain"/>
    <property type="match status" value="1"/>
</dbReference>
<keyword evidence="4" id="KW-1003">Cell membrane</keyword>
<dbReference type="InterPro" id="IPR003439">
    <property type="entry name" value="ABC_transporter-like_ATP-bd"/>
</dbReference>
<comment type="similarity">
    <text evidence="2">Belongs to the ABC transporter superfamily. ABCB family. Multidrug resistance exporter (TC 3.A.1.201) subfamily.</text>
</comment>
<dbReference type="FunFam" id="1.20.1560.10:FF:000102">
    <property type="entry name" value="ABC multidrug transporter Mdr1"/>
    <property type="match status" value="1"/>
</dbReference>
<dbReference type="InterPro" id="IPR027417">
    <property type="entry name" value="P-loop_NTPase"/>
</dbReference>
<evidence type="ECO:0000256" key="6">
    <source>
        <dbReference type="ARBA" id="ARBA00022741"/>
    </source>
</evidence>
<evidence type="ECO:0000256" key="1">
    <source>
        <dbReference type="ARBA" id="ARBA00004651"/>
    </source>
</evidence>
<dbReference type="InterPro" id="IPR011527">
    <property type="entry name" value="ABC1_TM_dom"/>
</dbReference>
<feature type="transmembrane region" description="Helical" evidence="12">
    <location>
        <begin position="899"/>
        <end position="925"/>
    </location>
</feature>